<name>A0ABV1SK14_9RHOB</name>
<dbReference type="Pfam" id="PF13407">
    <property type="entry name" value="Peripla_BP_4"/>
    <property type="match status" value="1"/>
</dbReference>
<dbReference type="Proteomes" id="UP001438953">
    <property type="component" value="Unassembled WGS sequence"/>
</dbReference>
<dbReference type="Gene3D" id="1.10.260.40">
    <property type="entry name" value="lambda repressor-like DNA-binding domains"/>
    <property type="match status" value="1"/>
</dbReference>
<evidence type="ECO:0000256" key="3">
    <source>
        <dbReference type="ARBA" id="ARBA00023163"/>
    </source>
</evidence>
<dbReference type="InterPro" id="IPR025997">
    <property type="entry name" value="SBP_2_dom"/>
</dbReference>
<evidence type="ECO:0000259" key="4">
    <source>
        <dbReference type="PROSITE" id="PS50932"/>
    </source>
</evidence>
<evidence type="ECO:0000313" key="5">
    <source>
        <dbReference type="EMBL" id="MER5173239.1"/>
    </source>
</evidence>
<sequence length="340" mass="36940">MTMKKRPKMKDVADAAGVSLSTVDRILNRRGTVSAATVAHVLRAAERIGYHGVPTILGRLTEGAPEAKFGFILNSRSREFYAELAHILQIRCDGSTQLDITHEIIHLDKPDDRETAEALRALSRTCSAIAIVAIDGPATRQAIAEANMPVFALLSPLRCPEIAGFIGANGEKMGRGTGWLMRQLCRKQGVVAILLGSIDYDIHRAYDVGLRDYLAESETLTVLPYMETRESDQIAYEIVSKLLATEPDLAGLAVLGGGLRGAADALANFAGPRVPLVGTEHCDAGDAELRSGRVDAIISHSIYEIAEKVVRQMEEATLYPEARLLDTLDIRIDIRIAETI</sequence>
<evidence type="ECO:0000313" key="6">
    <source>
        <dbReference type="Proteomes" id="UP001438953"/>
    </source>
</evidence>
<dbReference type="PROSITE" id="PS50932">
    <property type="entry name" value="HTH_LACI_2"/>
    <property type="match status" value="1"/>
</dbReference>
<dbReference type="CDD" id="cd01392">
    <property type="entry name" value="HTH_LacI"/>
    <property type="match status" value="1"/>
</dbReference>
<keyword evidence="3" id="KW-0804">Transcription</keyword>
<keyword evidence="1" id="KW-0805">Transcription regulation</keyword>
<dbReference type="RefSeq" id="WP_350938541.1">
    <property type="nucleotide sequence ID" value="NZ_JAYWLC010000016.1"/>
</dbReference>
<comment type="caution">
    <text evidence="5">The sequence shown here is derived from an EMBL/GenBank/DDBJ whole genome shotgun (WGS) entry which is preliminary data.</text>
</comment>
<dbReference type="InterPro" id="IPR010982">
    <property type="entry name" value="Lambda_DNA-bd_dom_sf"/>
</dbReference>
<dbReference type="InterPro" id="IPR000843">
    <property type="entry name" value="HTH_LacI"/>
</dbReference>
<proteinExistence type="predicted"/>
<dbReference type="Pfam" id="PF00356">
    <property type="entry name" value="LacI"/>
    <property type="match status" value="1"/>
</dbReference>
<keyword evidence="6" id="KW-1185">Reference proteome</keyword>
<dbReference type="SUPFAM" id="SSF53822">
    <property type="entry name" value="Periplasmic binding protein-like I"/>
    <property type="match status" value="1"/>
</dbReference>
<organism evidence="5 6">
    <name type="scientific">Thioclava kandeliae</name>
    <dbReference type="NCBI Taxonomy" id="3070818"/>
    <lineage>
        <taxon>Bacteria</taxon>
        <taxon>Pseudomonadati</taxon>
        <taxon>Pseudomonadota</taxon>
        <taxon>Alphaproteobacteria</taxon>
        <taxon>Rhodobacterales</taxon>
        <taxon>Paracoccaceae</taxon>
        <taxon>Thioclava</taxon>
    </lineage>
</organism>
<protein>
    <submittedName>
        <fullName evidence="5">LacI family DNA-binding transcriptional regulator</fullName>
    </submittedName>
</protein>
<dbReference type="GO" id="GO:0003677">
    <property type="term" value="F:DNA binding"/>
    <property type="evidence" value="ECO:0007669"/>
    <property type="project" value="UniProtKB-KW"/>
</dbReference>
<gene>
    <name evidence="5" type="ORF">VSX56_15825</name>
</gene>
<dbReference type="CDD" id="cd06307">
    <property type="entry name" value="PBP1_sugar_binding"/>
    <property type="match status" value="1"/>
</dbReference>
<evidence type="ECO:0000256" key="1">
    <source>
        <dbReference type="ARBA" id="ARBA00023015"/>
    </source>
</evidence>
<dbReference type="SUPFAM" id="SSF47413">
    <property type="entry name" value="lambda repressor-like DNA-binding domains"/>
    <property type="match status" value="1"/>
</dbReference>
<dbReference type="Gene3D" id="3.40.50.2300">
    <property type="match status" value="2"/>
</dbReference>
<reference evidence="5 6" key="1">
    <citation type="submission" date="2024-06" db="EMBL/GenBank/DDBJ databases">
        <title>Thioclava kandeliae sp. nov. from a rhizosphere soil sample of Kandelia candel in a mangrove.</title>
        <authorList>
            <person name="Mu T."/>
        </authorList>
    </citation>
    <scope>NUCLEOTIDE SEQUENCE [LARGE SCALE GENOMIC DNA]</scope>
    <source>
        <strain evidence="5 6">CPCC 100088</strain>
    </source>
</reference>
<dbReference type="SMART" id="SM00354">
    <property type="entry name" value="HTH_LACI"/>
    <property type="match status" value="1"/>
</dbReference>
<dbReference type="InterPro" id="IPR028082">
    <property type="entry name" value="Peripla_BP_I"/>
</dbReference>
<evidence type="ECO:0000256" key="2">
    <source>
        <dbReference type="ARBA" id="ARBA00023125"/>
    </source>
</evidence>
<dbReference type="PROSITE" id="PS00356">
    <property type="entry name" value="HTH_LACI_1"/>
    <property type="match status" value="1"/>
</dbReference>
<dbReference type="PANTHER" id="PTHR30146:SF152">
    <property type="entry name" value="TRANSCRIPTIONAL REGULATORY PROTEIN"/>
    <property type="match status" value="1"/>
</dbReference>
<feature type="domain" description="HTH lacI-type" evidence="4">
    <location>
        <begin position="7"/>
        <end position="51"/>
    </location>
</feature>
<dbReference type="PANTHER" id="PTHR30146">
    <property type="entry name" value="LACI-RELATED TRANSCRIPTIONAL REPRESSOR"/>
    <property type="match status" value="1"/>
</dbReference>
<keyword evidence="2 5" id="KW-0238">DNA-binding</keyword>
<dbReference type="EMBL" id="JAYWLC010000016">
    <property type="protein sequence ID" value="MER5173239.1"/>
    <property type="molecule type" value="Genomic_DNA"/>
</dbReference>
<accession>A0ABV1SK14</accession>